<feature type="region of interest" description="Disordered" evidence="1">
    <location>
        <begin position="80"/>
        <end position="149"/>
    </location>
</feature>
<evidence type="ECO:0000256" key="1">
    <source>
        <dbReference type="SAM" id="MobiDB-lite"/>
    </source>
</evidence>
<protein>
    <submittedName>
        <fullName evidence="2">Uncharacterized protein</fullName>
    </submittedName>
</protein>
<evidence type="ECO:0000313" key="3">
    <source>
        <dbReference type="Proteomes" id="UP000308730"/>
    </source>
</evidence>
<feature type="compositionally biased region" description="Basic and acidic residues" evidence="1">
    <location>
        <begin position="119"/>
        <end position="128"/>
    </location>
</feature>
<name>A0A4S4MYK7_9APHY</name>
<dbReference type="AlphaFoldDB" id="A0A4S4MYK7"/>
<keyword evidence="3" id="KW-1185">Reference proteome</keyword>
<dbReference type="Proteomes" id="UP000308730">
    <property type="component" value="Unassembled WGS sequence"/>
</dbReference>
<sequence>MATTATTTTATTPRTPPSPLHTMHVVNLHTDTDPALISPALSRVRFDSECVLIPEPVAPSRMPRLLMKSYSLPLWRKKAPSLSPSSSSFADASEQPSPDDGRPRFGFRSSSKQSRARSSSRDPNDPTRRPLVPCIVDHNHPHRRTRRPSLPIAPKLDVVTVPLRECCLACHPVIEETLVEGSAWQEKFSRGARRRRNSSADDLRPSHHKRVSEDLPGFESILNVDEVDKRRRSRGTSPDTRTPTSITLNDSLENTNDTADDIGLLPSLTRQKLTVTTLPRVLDTAREEDEEDQLFPLPSPRRTPNGSPIPSPVPTPSSSTTNLTKTIRGQKSLQNMNGSSGSLPLPRMQGSPRLTVPPSPRLQEGNANTQLSSTSLSTRGRETGGCFESAASDSSTDSVPELTRSASLLNVSSSTTDSPFSSPSIPYSRPMLIPAQRKFEEDPFIPVSPPPSPQVARHRERGNSVSMSPPNWRKIPHTAGMGVGGFLKKAGADVLKGVTGVSGVVAV</sequence>
<feature type="compositionally biased region" description="Polar residues" evidence="1">
    <location>
        <begin position="391"/>
        <end position="401"/>
    </location>
</feature>
<dbReference type="OrthoDB" id="3269282at2759"/>
<dbReference type="EMBL" id="SGPM01000043">
    <property type="protein sequence ID" value="THH31572.1"/>
    <property type="molecule type" value="Genomic_DNA"/>
</dbReference>
<feature type="region of interest" description="Disordered" evidence="1">
    <location>
        <begin position="187"/>
        <end position="215"/>
    </location>
</feature>
<feature type="compositionally biased region" description="Low complexity" evidence="1">
    <location>
        <begin position="1"/>
        <end position="13"/>
    </location>
</feature>
<feature type="region of interest" description="Disordered" evidence="1">
    <location>
        <begin position="229"/>
        <end position="262"/>
    </location>
</feature>
<feature type="region of interest" description="Disordered" evidence="1">
    <location>
        <begin position="1"/>
        <end position="20"/>
    </location>
</feature>
<accession>A0A4S4MYK7</accession>
<feature type="region of interest" description="Disordered" evidence="1">
    <location>
        <begin position="281"/>
        <end position="401"/>
    </location>
</feature>
<feature type="region of interest" description="Disordered" evidence="1">
    <location>
        <begin position="449"/>
        <end position="473"/>
    </location>
</feature>
<comment type="caution">
    <text evidence="2">The sequence shown here is derived from an EMBL/GenBank/DDBJ whole genome shotgun (WGS) entry which is preliminary data.</text>
</comment>
<feature type="compositionally biased region" description="Polar residues" evidence="1">
    <location>
        <begin position="235"/>
        <end position="257"/>
    </location>
</feature>
<feature type="compositionally biased region" description="Low complexity" evidence="1">
    <location>
        <begin position="80"/>
        <end position="96"/>
    </location>
</feature>
<evidence type="ECO:0000313" key="2">
    <source>
        <dbReference type="EMBL" id="THH31572.1"/>
    </source>
</evidence>
<feature type="compositionally biased region" description="Polar residues" evidence="1">
    <location>
        <begin position="365"/>
        <end position="378"/>
    </location>
</feature>
<organism evidence="2 3">
    <name type="scientific">Antrodiella citrinella</name>
    <dbReference type="NCBI Taxonomy" id="2447956"/>
    <lineage>
        <taxon>Eukaryota</taxon>
        <taxon>Fungi</taxon>
        <taxon>Dikarya</taxon>
        <taxon>Basidiomycota</taxon>
        <taxon>Agaricomycotina</taxon>
        <taxon>Agaricomycetes</taxon>
        <taxon>Polyporales</taxon>
        <taxon>Steccherinaceae</taxon>
        <taxon>Antrodiella</taxon>
    </lineage>
</organism>
<gene>
    <name evidence="2" type="ORF">EUX98_g2605</name>
</gene>
<feature type="compositionally biased region" description="Polar residues" evidence="1">
    <location>
        <begin position="327"/>
        <end position="342"/>
    </location>
</feature>
<feature type="compositionally biased region" description="Low complexity" evidence="1">
    <location>
        <begin position="108"/>
        <end position="117"/>
    </location>
</feature>
<feature type="compositionally biased region" description="Pro residues" evidence="1">
    <location>
        <begin position="297"/>
        <end position="315"/>
    </location>
</feature>
<proteinExistence type="predicted"/>
<feature type="compositionally biased region" description="Low complexity" evidence="1">
    <location>
        <begin position="316"/>
        <end position="326"/>
    </location>
</feature>
<reference evidence="2 3" key="1">
    <citation type="submission" date="2019-02" db="EMBL/GenBank/DDBJ databases">
        <title>Genome sequencing of the rare red list fungi Antrodiella citrinella (Flaviporus citrinellus).</title>
        <authorList>
            <person name="Buettner E."/>
            <person name="Kellner H."/>
        </authorList>
    </citation>
    <scope>NUCLEOTIDE SEQUENCE [LARGE SCALE GENOMIC DNA]</scope>
    <source>
        <strain evidence="2 3">DSM 108506</strain>
    </source>
</reference>